<comment type="pathway">
    <text evidence="2">Organic acid metabolism; glycolate biosynthesis; glycolate from 2-phosphoglycolate: step 1/1.</text>
</comment>
<dbReference type="NCBIfam" id="TIGR01549">
    <property type="entry name" value="HAD-SF-IA-v1"/>
    <property type="match status" value="1"/>
</dbReference>
<protein>
    <recommendedName>
        <fullName evidence="4">phosphoglycolate phosphatase</fullName>
        <ecNumber evidence="4">3.1.3.18</ecNumber>
    </recommendedName>
</protein>
<dbReference type="Proteomes" id="UP000266701">
    <property type="component" value="Unassembled WGS sequence"/>
</dbReference>
<accession>A0A395TT90</accession>
<proteinExistence type="inferred from homology"/>
<name>A0A395TT90_VIBCL</name>
<comment type="catalytic activity">
    <reaction evidence="1">
        <text>2-phosphoglycolate + H2O = glycolate + phosphate</text>
        <dbReference type="Rhea" id="RHEA:14369"/>
        <dbReference type="ChEBI" id="CHEBI:15377"/>
        <dbReference type="ChEBI" id="CHEBI:29805"/>
        <dbReference type="ChEBI" id="CHEBI:43474"/>
        <dbReference type="ChEBI" id="CHEBI:58033"/>
        <dbReference type="EC" id="3.1.3.18"/>
    </reaction>
</comment>
<dbReference type="EMBL" id="MCBA01000035">
    <property type="protein sequence ID" value="RGP90589.1"/>
    <property type="molecule type" value="Genomic_DNA"/>
</dbReference>
<dbReference type="Gene3D" id="1.10.150.520">
    <property type="match status" value="1"/>
</dbReference>
<organism evidence="5 6">
    <name type="scientific">Vibrio cholerae</name>
    <dbReference type="NCBI Taxonomy" id="666"/>
    <lineage>
        <taxon>Bacteria</taxon>
        <taxon>Pseudomonadati</taxon>
        <taxon>Pseudomonadota</taxon>
        <taxon>Gammaproteobacteria</taxon>
        <taxon>Vibrionales</taxon>
        <taxon>Vibrionaceae</taxon>
        <taxon>Vibrio</taxon>
    </lineage>
</organism>
<dbReference type="InterPro" id="IPR036412">
    <property type="entry name" value="HAD-like_sf"/>
</dbReference>
<dbReference type="SFLD" id="SFLDS00003">
    <property type="entry name" value="Haloacid_Dehalogenase"/>
    <property type="match status" value="1"/>
</dbReference>
<gene>
    <name evidence="5" type="ORF">BC353_08615</name>
</gene>
<dbReference type="EC" id="3.1.3.18" evidence="4"/>
<dbReference type="SFLD" id="SFLDG01129">
    <property type="entry name" value="C1.5:_HAD__Beta-PGM__Phosphata"/>
    <property type="match status" value="1"/>
</dbReference>
<dbReference type="Pfam" id="PF00702">
    <property type="entry name" value="Hydrolase"/>
    <property type="match status" value="1"/>
</dbReference>
<dbReference type="PANTHER" id="PTHR43434:SF1">
    <property type="entry name" value="PHOSPHOGLYCOLATE PHOSPHATASE"/>
    <property type="match status" value="1"/>
</dbReference>
<sequence length="281" mass="32069">MPKLLITDLDNTLYDWVSFFSQSFEAMVDSIVELTGIDKSILLRDFKDIHQKYNSSERPFAALEVKAIIDYFGTTDKDILKRELAPAFLSFSEKRKETLKLYDGVTETLAKLREQGVVVVGHTESYEVNAVYRAKKLGLDKYLNHLYTIGSHSSSHPDQDKPMIDPSDAEWVVKLPEEERKPNPRLVLDICEREGVSPSDAYYIGDSIVKDMSMANAAGVNSVWAKYGKDFQSANWKLLVSITHWTDEDVRIEEDLKVMYSKETPMFEVSSFSGLQKIFKV</sequence>
<dbReference type="RefSeq" id="WP_118089124.1">
    <property type="nucleotide sequence ID" value="NZ_CP132189.1"/>
</dbReference>
<dbReference type="InterPro" id="IPR006439">
    <property type="entry name" value="HAD-SF_hydro_IA"/>
</dbReference>
<dbReference type="InterPro" id="IPR023214">
    <property type="entry name" value="HAD_sf"/>
</dbReference>
<evidence type="ECO:0000256" key="4">
    <source>
        <dbReference type="ARBA" id="ARBA00013078"/>
    </source>
</evidence>
<evidence type="ECO:0000256" key="1">
    <source>
        <dbReference type="ARBA" id="ARBA00000830"/>
    </source>
</evidence>
<comment type="caution">
    <text evidence="5">The sequence shown here is derived from an EMBL/GenBank/DDBJ whole genome shotgun (WGS) entry which is preliminary data.</text>
</comment>
<evidence type="ECO:0000256" key="3">
    <source>
        <dbReference type="ARBA" id="ARBA00006171"/>
    </source>
</evidence>
<dbReference type="Gene3D" id="3.40.50.1000">
    <property type="entry name" value="HAD superfamily/HAD-like"/>
    <property type="match status" value="2"/>
</dbReference>
<comment type="similarity">
    <text evidence="3">Belongs to the HAD-like hydrolase superfamily. CbbY/CbbZ/Gph/YieH family.</text>
</comment>
<dbReference type="PANTHER" id="PTHR43434">
    <property type="entry name" value="PHOSPHOGLYCOLATE PHOSPHATASE"/>
    <property type="match status" value="1"/>
</dbReference>
<evidence type="ECO:0000313" key="6">
    <source>
        <dbReference type="Proteomes" id="UP000266701"/>
    </source>
</evidence>
<reference evidence="5 6" key="1">
    <citation type="journal article" date="2017" name="Emerg. Infect. Dis.">
        <title>Carbapenemase VCC-1-Producing Vibrio cholerae in Coastal Waters of Germany.</title>
        <authorList>
            <person name="Hammerl J.A."/>
            <person name="Jackel C."/>
            <person name="Bortolaia V."/>
            <person name="Schwartz K."/>
            <person name="Bier N."/>
            <person name="Hendriksen R.S."/>
            <person name="Guerra B."/>
            <person name="Strauch E."/>
        </authorList>
    </citation>
    <scope>NUCLEOTIDE SEQUENCE [LARGE SCALE GENOMIC DNA]</scope>
    <source>
        <strain evidence="5 6">VN-2825</strain>
    </source>
</reference>
<dbReference type="AlphaFoldDB" id="A0A395TT90"/>
<evidence type="ECO:0000313" key="5">
    <source>
        <dbReference type="EMBL" id="RGP90589.1"/>
    </source>
</evidence>
<dbReference type="GO" id="GO:0006281">
    <property type="term" value="P:DNA repair"/>
    <property type="evidence" value="ECO:0007669"/>
    <property type="project" value="TreeGrafter"/>
</dbReference>
<dbReference type="GO" id="GO:0008967">
    <property type="term" value="F:phosphoglycolate phosphatase activity"/>
    <property type="evidence" value="ECO:0007669"/>
    <property type="project" value="UniProtKB-EC"/>
</dbReference>
<evidence type="ECO:0000256" key="2">
    <source>
        <dbReference type="ARBA" id="ARBA00004818"/>
    </source>
</evidence>
<dbReference type="InterPro" id="IPR050155">
    <property type="entry name" value="HAD-like_hydrolase_sf"/>
</dbReference>
<dbReference type="SUPFAM" id="SSF56784">
    <property type="entry name" value="HAD-like"/>
    <property type="match status" value="1"/>
</dbReference>